<reference evidence="2" key="2">
    <citation type="submission" date="2020-09" db="EMBL/GenBank/DDBJ databases">
        <authorList>
            <person name="Sun Q."/>
            <person name="Kim S."/>
        </authorList>
    </citation>
    <scope>NUCLEOTIDE SEQUENCE</scope>
    <source>
        <strain evidence="2">KCTC 42731</strain>
    </source>
</reference>
<dbReference type="EMBL" id="BNCK01000005">
    <property type="protein sequence ID" value="GHF94167.1"/>
    <property type="molecule type" value="Genomic_DNA"/>
</dbReference>
<organism evidence="2 3">
    <name type="scientific">Thalassotalea marina</name>
    <dbReference type="NCBI Taxonomy" id="1673741"/>
    <lineage>
        <taxon>Bacteria</taxon>
        <taxon>Pseudomonadati</taxon>
        <taxon>Pseudomonadota</taxon>
        <taxon>Gammaproteobacteria</taxon>
        <taxon>Alteromonadales</taxon>
        <taxon>Colwelliaceae</taxon>
        <taxon>Thalassotalea</taxon>
    </lineage>
</organism>
<name>A0A919BKX4_9GAMM</name>
<feature type="signal peptide" evidence="1">
    <location>
        <begin position="1"/>
        <end position="18"/>
    </location>
</feature>
<dbReference type="AlphaFoldDB" id="A0A919BKX4"/>
<accession>A0A919BKX4</accession>
<evidence type="ECO:0008006" key="4">
    <source>
        <dbReference type="Google" id="ProtNLM"/>
    </source>
</evidence>
<reference evidence="2" key="1">
    <citation type="journal article" date="2014" name="Int. J. Syst. Evol. Microbiol.">
        <title>Complete genome sequence of Corynebacterium casei LMG S-19264T (=DSM 44701T), isolated from a smear-ripened cheese.</title>
        <authorList>
            <consortium name="US DOE Joint Genome Institute (JGI-PGF)"/>
            <person name="Walter F."/>
            <person name="Albersmeier A."/>
            <person name="Kalinowski J."/>
            <person name="Ruckert C."/>
        </authorList>
    </citation>
    <scope>NUCLEOTIDE SEQUENCE</scope>
    <source>
        <strain evidence="2">KCTC 42731</strain>
    </source>
</reference>
<keyword evidence="1" id="KW-0732">Signal</keyword>
<sequence length="141" mass="15101">MKKSILSMLILLSLTACEDASKAIDKAQASANKAVDSLQEKMETLDLNALNLEQFGQAANSAKALVESVEEAINVDFDNEKAIEDAKQHISQAYSCVVDATSESTAEQLINKIKASINDEDVLTLIERGVDKAKAATACVI</sequence>
<evidence type="ECO:0000256" key="1">
    <source>
        <dbReference type="SAM" id="SignalP"/>
    </source>
</evidence>
<evidence type="ECO:0000313" key="3">
    <source>
        <dbReference type="Proteomes" id="UP000623842"/>
    </source>
</evidence>
<comment type="caution">
    <text evidence="2">The sequence shown here is derived from an EMBL/GenBank/DDBJ whole genome shotgun (WGS) entry which is preliminary data.</text>
</comment>
<dbReference type="RefSeq" id="WP_189770639.1">
    <property type="nucleotide sequence ID" value="NZ_BNCK01000005.1"/>
</dbReference>
<proteinExistence type="predicted"/>
<protein>
    <recommendedName>
        <fullName evidence="4">Lipoprotein</fullName>
    </recommendedName>
</protein>
<evidence type="ECO:0000313" key="2">
    <source>
        <dbReference type="EMBL" id="GHF94167.1"/>
    </source>
</evidence>
<gene>
    <name evidence="2" type="ORF">GCM10017161_23010</name>
</gene>
<feature type="chain" id="PRO_5037656365" description="Lipoprotein" evidence="1">
    <location>
        <begin position="19"/>
        <end position="141"/>
    </location>
</feature>
<keyword evidence="3" id="KW-1185">Reference proteome</keyword>
<dbReference type="PROSITE" id="PS51257">
    <property type="entry name" value="PROKAR_LIPOPROTEIN"/>
    <property type="match status" value="1"/>
</dbReference>
<dbReference type="Proteomes" id="UP000623842">
    <property type="component" value="Unassembled WGS sequence"/>
</dbReference>